<comment type="caution">
    <text evidence="4">The sequence shown here is derived from an EMBL/GenBank/DDBJ whole genome shotgun (WGS) entry which is preliminary data.</text>
</comment>
<keyword evidence="2" id="KW-0812">Transmembrane</keyword>
<dbReference type="PANTHER" id="PTHR34512">
    <property type="entry name" value="CELL SURFACE PROTEIN"/>
    <property type="match status" value="1"/>
</dbReference>
<dbReference type="EMBL" id="JAATEL010000028">
    <property type="protein sequence ID" value="NJP16860.1"/>
    <property type="molecule type" value="Genomic_DNA"/>
</dbReference>
<dbReference type="Gene3D" id="2.130.10.10">
    <property type="entry name" value="YVTN repeat-like/Quinoprotein amine dehydrogenase"/>
    <property type="match status" value="1"/>
</dbReference>
<dbReference type="InterPro" id="IPR011047">
    <property type="entry name" value="Quinoprotein_ADH-like_sf"/>
</dbReference>
<dbReference type="Pfam" id="PF13360">
    <property type="entry name" value="PQQ_2"/>
    <property type="match status" value="1"/>
</dbReference>
<proteinExistence type="predicted"/>
<evidence type="ECO:0000259" key="3">
    <source>
        <dbReference type="Pfam" id="PF13360"/>
    </source>
</evidence>
<accession>A0ABX0Z0Q3</accession>
<reference evidence="4 5" key="1">
    <citation type="submission" date="2020-03" db="EMBL/GenBank/DDBJ databases">
        <title>WGS of actinomycetes isolated from Thailand.</title>
        <authorList>
            <person name="Thawai C."/>
        </authorList>
    </citation>
    <scope>NUCLEOTIDE SEQUENCE [LARGE SCALE GENOMIC DNA]</scope>
    <source>
        <strain evidence="4 5">NBRC 13905</strain>
    </source>
</reference>
<evidence type="ECO:0000313" key="4">
    <source>
        <dbReference type="EMBL" id="NJP16860.1"/>
    </source>
</evidence>
<dbReference type="SUPFAM" id="SSF50998">
    <property type="entry name" value="Quinoprotein alcohol dehydrogenase-like"/>
    <property type="match status" value="1"/>
</dbReference>
<feature type="region of interest" description="Disordered" evidence="1">
    <location>
        <begin position="57"/>
        <end position="81"/>
    </location>
</feature>
<keyword evidence="2" id="KW-0472">Membrane</keyword>
<keyword evidence="2" id="KW-1133">Transmembrane helix</keyword>
<evidence type="ECO:0000256" key="2">
    <source>
        <dbReference type="SAM" id="Phobius"/>
    </source>
</evidence>
<dbReference type="Proteomes" id="UP000635996">
    <property type="component" value="Unassembled WGS sequence"/>
</dbReference>
<feature type="domain" description="Pyrrolo-quinoline quinone repeat" evidence="3">
    <location>
        <begin position="133"/>
        <end position="240"/>
    </location>
</feature>
<evidence type="ECO:0000256" key="1">
    <source>
        <dbReference type="SAM" id="MobiDB-lite"/>
    </source>
</evidence>
<organism evidence="4 5">
    <name type="scientific">Streptomyces thermoviolaceus subsp. thermoviolaceus</name>
    <dbReference type="NCBI Taxonomy" id="66860"/>
    <lineage>
        <taxon>Bacteria</taxon>
        <taxon>Bacillati</taxon>
        <taxon>Actinomycetota</taxon>
        <taxon>Actinomycetes</taxon>
        <taxon>Kitasatosporales</taxon>
        <taxon>Streptomycetaceae</taxon>
        <taxon>Streptomyces</taxon>
    </lineage>
</organism>
<dbReference type="InterPro" id="IPR015943">
    <property type="entry name" value="WD40/YVTN_repeat-like_dom_sf"/>
</dbReference>
<name>A0ABX0Z0Q3_STRTL</name>
<keyword evidence="5" id="KW-1185">Reference proteome</keyword>
<dbReference type="InterPro" id="IPR002372">
    <property type="entry name" value="PQQ_rpt_dom"/>
</dbReference>
<protein>
    <submittedName>
        <fullName evidence="4">PQQ-like beta-propeller repeat protein</fullName>
    </submittedName>
</protein>
<evidence type="ECO:0000313" key="5">
    <source>
        <dbReference type="Proteomes" id="UP000635996"/>
    </source>
</evidence>
<sequence length="495" mass="54360">MSYGPPPSVYTQSAVAADQARRRRRRFGILAVAVALVLVAAGGLSWWFLAREGTPADGKQAAAPAPDEIRDTVETPPVSPEGRKVIDHYAEHLEKFDELHPRYAPGTWATDKILARGFADRVEGYRINDRYDETVWTLELGGHICAVSRHVTVDGRTAVVVQPHREADAPDASVCEQVVFFDLNTGRKLWQKTMPSADFAYVTNTNITLTEGVVAIGWGRGSVAYDMKSGRRLWNSTLGSHCEDAGFAGGPALLALEECGEGDNATYRVQKLDPSTGKPLWTYRVARGVGSVYLPSSDPPVLAVAAGGTQVTDLIALDDQGRHQTTISLHDYEPACGQRDHGFFGLLETCDGVVVGRTEVYVASKEDFSKEGPSNWIVAFDLKTGKSVRKFDGRWLQEVVPLRRSGDDLLIYRVSNAFNPGALISWNPRTDKETLLLLIQLPQDVAFELNDPEKTEIVVEKGRIFFGRRALAHDEDEPEKKVLMAVGYGTAGLKH</sequence>
<gene>
    <name evidence="4" type="ORF">HCJ95_21910</name>
</gene>
<dbReference type="PANTHER" id="PTHR34512:SF30">
    <property type="entry name" value="OUTER MEMBRANE PROTEIN ASSEMBLY FACTOR BAMB"/>
    <property type="match status" value="1"/>
</dbReference>
<dbReference type="RefSeq" id="WP_168132223.1">
    <property type="nucleotide sequence ID" value="NZ_BMVZ01000026.1"/>
</dbReference>
<feature type="transmembrane region" description="Helical" evidence="2">
    <location>
        <begin position="27"/>
        <end position="49"/>
    </location>
</feature>